<dbReference type="Proteomes" id="UP001569153">
    <property type="component" value="Unassembled WGS sequence"/>
</dbReference>
<sequence length="211" mass="22618">MIVPPTLIPSIITAITKIASTVGPMIAKYAPMVIETVGKNLPKVINTVEAISLAADVLKPNEQADELGAKAMAAERKPEDFEQINDYIDYLRNDVEIDTESLSADSADVITRQAVGVAIATKGIGQALEADVSIPFLNAISNLDIAPKVAIALVKSYEASGLNAEDVQKYLDDSLSIEETHQHSSAFVDAYQTANPSMSTEEVEDAVMELR</sequence>
<evidence type="ECO:0000313" key="2">
    <source>
        <dbReference type="Proteomes" id="UP001569153"/>
    </source>
</evidence>
<dbReference type="EMBL" id="JBGOOT010000004">
    <property type="protein sequence ID" value="MEZ8194748.1"/>
    <property type="molecule type" value="Genomic_DNA"/>
</dbReference>
<gene>
    <name evidence="1" type="ORF">ACED38_07590</name>
</gene>
<organism evidence="1 2">
    <name type="scientific">Vibrio cortegadensis</name>
    <dbReference type="NCBI Taxonomy" id="1328770"/>
    <lineage>
        <taxon>Bacteria</taxon>
        <taxon>Pseudomonadati</taxon>
        <taxon>Pseudomonadota</taxon>
        <taxon>Gammaproteobacteria</taxon>
        <taxon>Vibrionales</taxon>
        <taxon>Vibrionaceae</taxon>
        <taxon>Vibrio</taxon>
    </lineage>
</organism>
<reference evidence="1 2" key="1">
    <citation type="submission" date="2024-06" db="EMBL/GenBank/DDBJ databases">
        <authorList>
            <person name="Steensen K."/>
            <person name="Seneca J."/>
            <person name="Bartlau N."/>
            <person name="Yu A.X."/>
            <person name="Polz M.F."/>
        </authorList>
    </citation>
    <scope>NUCLEOTIDE SEQUENCE [LARGE SCALE GENOMIC DNA]</scope>
    <source>
        <strain evidence="1 2">FF146</strain>
    </source>
</reference>
<evidence type="ECO:0000313" key="1">
    <source>
        <dbReference type="EMBL" id="MEZ8194748.1"/>
    </source>
</evidence>
<comment type="caution">
    <text evidence="1">The sequence shown here is derived from an EMBL/GenBank/DDBJ whole genome shotgun (WGS) entry which is preliminary data.</text>
</comment>
<name>A0ABV4M5E3_9VIBR</name>
<proteinExistence type="predicted"/>
<protein>
    <submittedName>
        <fullName evidence="1">Uncharacterized protein</fullName>
    </submittedName>
</protein>
<dbReference type="RefSeq" id="WP_371730124.1">
    <property type="nucleotide sequence ID" value="NZ_JBGOOT010000004.1"/>
</dbReference>
<keyword evidence="2" id="KW-1185">Reference proteome</keyword>
<accession>A0ABV4M5E3</accession>